<dbReference type="EMBL" id="VSSQ01028266">
    <property type="protein sequence ID" value="MPM77910.1"/>
    <property type="molecule type" value="Genomic_DNA"/>
</dbReference>
<accession>A0A645CLL1</accession>
<comment type="caution">
    <text evidence="1">The sequence shown here is derived from an EMBL/GenBank/DDBJ whole genome shotgun (WGS) entry which is preliminary data.</text>
</comment>
<protein>
    <submittedName>
        <fullName evidence="1">Uncharacterized protein</fullName>
    </submittedName>
</protein>
<gene>
    <name evidence="1" type="ORF">SDC9_124919</name>
</gene>
<dbReference type="AlphaFoldDB" id="A0A645CLL1"/>
<proteinExistence type="predicted"/>
<evidence type="ECO:0000313" key="1">
    <source>
        <dbReference type="EMBL" id="MPM77910.1"/>
    </source>
</evidence>
<organism evidence="1">
    <name type="scientific">bioreactor metagenome</name>
    <dbReference type="NCBI Taxonomy" id="1076179"/>
    <lineage>
        <taxon>unclassified sequences</taxon>
        <taxon>metagenomes</taxon>
        <taxon>ecological metagenomes</taxon>
    </lineage>
</organism>
<name>A0A645CLL1_9ZZZZ</name>
<reference evidence="1" key="1">
    <citation type="submission" date="2019-08" db="EMBL/GenBank/DDBJ databases">
        <authorList>
            <person name="Kucharzyk K."/>
            <person name="Murdoch R.W."/>
            <person name="Higgins S."/>
            <person name="Loffler F."/>
        </authorList>
    </citation>
    <scope>NUCLEOTIDE SEQUENCE</scope>
</reference>
<sequence>MSQSGSSSLSRVTDTASSDDLDYLLRVQREAVAAGIEAQKAGHGVIYIHGRPYVDPGDESFN</sequence>